<accession>A0A9D2BGT1</accession>
<proteinExistence type="predicted"/>
<protein>
    <submittedName>
        <fullName evidence="1">Uncharacterized protein</fullName>
    </submittedName>
</protein>
<dbReference type="EMBL" id="DXEL01000054">
    <property type="protein sequence ID" value="HIX74907.1"/>
    <property type="molecule type" value="Genomic_DNA"/>
</dbReference>
<sequence length="73" mass="8615">MRHLFDAIPRSSYSKIRDQVIRVFSSERIFYYARKGEYLITPAQQERILAIFAKANLPTPQFDAYETGLCWEP</sequence>
<name>A0A9D2BGT1_9BACT</name>
<gene>
    <name evidence="1" type="ORF">H9977_07750</name>
</gene>
<evidence type="ECO:0000313" key="2">
    <source>
        <dbReference type="Proteomes" id="UP000886740"/>
    </source>
</evidence>
<comment type="caution">
    <text evidence="1">The sequence shown here is derived from an EMBL/GenBank/DDBJ whole genome shotgun (WGS) entry which is preliminary data.</text>
</comment>
<dbReference type="Pfam" id="PF19555">
    <property type="entry name" value="DUF6078"/>
    <property type="match status" value="1"/>
</dbReference>
<evidence type="ECO:0000313" key="1">
    <source>
        <dbReference type="EMBL" id="HIX74907.1"/>
    </source>
</evidence>
<reference evidence="1" key="1">
    <citation type="journal article" date="2021" name="PeerJ">
        <title>Extensive microbial diversity within the chicken gut microbiome revealed by metagenomics and culture.</title>
        <authorList>
            <person name="Gilroy R."/>
            <person name="Ravi A."/>
            <person name="Getino M."/>
            <person name="Pursley I."/>
            <person name="Horton D.L."/>
            <person name="Alikhan N.F."/>
            <person name="Baker D."/>
            <person name="Gharbi K."/>
            <person name="Hall N."/>
            <person name="Watson M."/>
            <person name="Adriaenssens E.M."/>
            <person name="Foster-Nyarko E."/>
            <person name="Jarju S."/>
            <person name="Secka A."/>
            <person name="Antonio M."/>
            <person name="Oren A."/>
            <person name="Chaudhuri R.R."/>
            <person name="La Ragione R."/>
            <person name="Hildebrand F."/>
            <person name="Pallen M.J."/>
        </authorList>
    </citation>
    <scope>NUCLEOTIDE SEQUENCE</scope>
    <source>
        <strain evidence="1">ChiGjej6B6-14162</strain>
    </source>
</reference>
<dbReference type="InterPro" id="IPR045724">
    <property type="entry name" value="DUF6078"/>
</dbReference>
<dbReference type="Proteomes" id="UP000886740">
    <property type="component" value="Unassembled WGS sequence"/>
</dbReference>
<reference evidence="1" key="2">
    <citation type="submission" date="2021-04" db="EMBL/GenBank/DDBJ databases">
        <authorList>
            <person name="Gilroy R."/>
        </authorList>
    </citation>
    <scope>NUCLEOTIDE SEQUENCE</scope>
    <source>
        <strain evidence="1">ChiGjej6B6-14162</strain>
    </source>
</reference>
<organism evidence="1 2">
    <name type="scientific">Candidatus Parabacteroides intestinipullorum</name>
    <dbReference type="NCBI Taxonomy" id="2838723"/>
    <lineage>
        <taxon>Bacteria</taxon>
        <taxon>Pseudomonadati</taxon>
        <taxon>Bacteroidota</taxon>
        <taxon>Bacteroidia</taxon>
        <taxon>Bacteroidales</taxon>
        <taxon>Tannerellaceae</taxon>
        <taxon>Parabacteroides</taxon>
    </lineage>
</organism>
<dbReference type="AlphaFoldDB" id="A0A9D2BGT1"/>